<dbReference type="PROSITE" id="PS51459">
    <property type="entry name" value="FIDO"/>
    <property type="match status" value="1"/>
</dbReference>
<dbReference type="InterPro" id="IPR053737">
    <property type="entry name" value="Type_II_TA_Toxin"/>
</dbReference>
<sequence>MIGFLTRDQILELCQRVIAQSGGMLGLRDTHGLDSAVAQPMARFAGEDLYPTMLHKAAALGYSLILNHPFMDGNKRVGHAALEVMLILNGLELTASVAEQERMILKTASGDVGREAFTDWVTRWAKPLGTPQESSPEESLIESPMMCGFSSHEPIVLRTAGMQPDDSQSLAADSGADPAADHGADSGAVPLGPGIWGQEFSTPQVLAGYDDAEDVSRDGDASNTNDHANRDEPRPPGTDSSEAAG</sequence>
<dbReference type="InParanoid" id="A0A6C2YTV0"/>
<dbReference type="Gene3D" id="1.20.120.1870">
    <property type="entry name" value="Fic/DOC protein, Fido domain"/>
    <property type="match status" value="1"/>
</dbReference>
<dbReference type="Proteomes" id="UP000464378">
    <property type="component" value="Chromosome"/>
</dbReference>
<gene>
    <name evidence="3" type="ORF">GMBLW1_43390</name>
</gene>
<dbReference type="RefSeq" id="WP_162659878.1">
    <property type="nucleotide sequence ID" value="NZ_LR593887.1"/>
</dbReference>
<reference evidence="3" key="1">
    <citation type="submission" date="2019-04" db="EMBL/GenBank/DDBJ databases">
        <authorList>
            <consortium name="Science for Life Laboratories"/>
        </authorList>
    </citation>
    <scope>NUCLEOTIDE SEQUENCE</scope>
    <source>
        <strain evidence="3">MBLW1</strain>
    </source>
</reference>
<organism evidence="3">
    <name type="scientific">Tuwongella immobilis</name>
    <dbReference type="NCBI Taxonomy" id="692036"/>
    <lineage>
        <taxon>Bacteria</taxon>
        <taxon>Pseudomonadati</taxon>
        <taxon>Planctomycetota</taxon>
        <taxon>Planctomycetia</taxon>
        <taxon>Gemmatales</taxon>
        <taxon>Gemmataceae</taxon>
        <taxon>Tuwongella</taxon>
    </lineage>
</organism>
<dbReference type="KEGG" id="tim:GMBLW1_43390"/>
<accession>A0A6C2YTV0</accession>
<dbReference type="InterPro" id="IPR003812">
    <property type="entry name" value="Fido"/>
</dbReference>
<dbReference type="NCBIfam" id="TIGR01550">
    <property type="entry name" value="DOC_P1"/>
    <property type="match status" value="1"/>
</dbReference>
<feature type="domain" description="Fido" evidence="2">
    <location>
        <begin position="5"/>
        <end position="123"/>
    </location>
</feature>
<dbReference type="AlphaFoldDB" id="A0A6C2YTV0"/>
<name>A0A6C2YTV0_9BACT</name>
<dbReference type="EMBL" id="LR593887">
    <property type="protein sequence ID" value="VTS07068.1"/>
    <property type="molecule type" value="Genomic_DNA"/>
</dbReference>
<keyword evidence="4" id="KW-1185">Reference proteome</keyword>
<feature type="region of interest" description="Disordered" evidence="1">
    <location>
        <begin position="163"/>
        <end position="245"/>
    </location>
</feature>
<dbReference type="Pfam" id="PF02661">
    <property type="entry name" value="Fic"/>
    <property type="match status" value="1"/>
</dbReference>
<proteinExistence type="predicted"/>
<dbReference type="GO" id="GO:0016301">
    <property type="term" value="F:kinase activity"/>
    <property type="evidence" value="ECO:0007669"/>
    <property type="project" value="InterPro"/>
</dbReference>
<dbReference type="InterPro" id="IPR036597">
    <property type="entry name" value="Fido-like_dom_sf"/>
</dbReference>
<dbReference type="PANTHER" id="PTHR39426:SF1">
    <property type="entry name" value="HOMOLOGY TO DEATH-ON-CURING PROTEIN OF PHAGE P1"/>
    <property type="match status" value="1"/>
</dbReference>
<evidence type="ECO:0000259" key="2">
    <source>
        <dbReference type="PROSITE" id="PS51459"/>
    </source>
</evidence>
<evidence type="ECO:0000256" key="1">
    <source>
        <dbReference type="SAM" id="MobiDB-lite"/>
    </source>
</evidence>
<protein>
    <recommendedName>
        <fullName evidence="2">Fido domain-containing protein</fullName>
    </recommendedName>
</protein>
<dbReference type="PANTHER" id="PTHR39426">
    <property type="entry name" value="HOMOLOGY TO DEATH-ON-CURING PROTEIN OF PHAGE P1"/>
    <property type="match status" value="1"/>
</dbReference>
<evidence type="ECO:0000313" key="4">
    <source>
        <dbReference type="Proteomes" id="UP000464378"/>
    </source>
</evidence>
<evidence type="ECO:0000313" key="3">
    <source>
        <dbReference type="EMBL" id="VIP04854.1"/>
    </source>
</evidence>
<dbReference type="SUPFAM" id="SSF140931">
    <property type="entry name" value="Fic-like"/>
    <property type="match status" value="1"/>
</dbReference>
<dbReference type="InterPro" id="IPR006440">
    <property type="entry name" value="Doc"/>
</dbReference>
<dbReference type="EMBL" id="LR586016">
    <property type="protein sequence ID" value="VIP04854.1"/>
    <property type="molecule type" value="Genomic_DNA"/>
</dbReference>